<dbReference type="PANTHER" id="PTHR22939">
    <property type="entry name" value="SERINE PROTEASE FAMILY S1C HTRA-RELATED"/>
    <property type="match status" value="1"/>
</dbReference>
<dbReference type="PROSITE" id="PS50106">
    <property type="entry name" value="PDZ"/>
    <property type="match status" value="1"/>
</dbReference>
<dbReference type="Gene3D" id="2.40.10.120">
    <property type="match status" value="1"/>
</dbReference>
<dbReference type="GeneID" id="20816554"/>
<evidence type="ECO:0000256" key="2">
    <source>
        <dbReference type="ARBA" id="ARBA00022670"/>
    </source>
</evidence>
<dbReference type="RefSeq" id="XP_009840710.1">
    <property type="nucleotide sequence ID" value="XM_009842408.1"/>
</dbReference>
<dbReference type="SUPFAM" id="SSF50156">
    <property type="entry name" value="PDZ domain-like"/>
    <property type="match status" value="1"/>
</dbReference>
<dbReference type="GO" id="GO:0006508">
    <property type="term" value="P:proteolysis"/>
    <property type="evidence" value="ECO:0007669"/>
    <property type="project" value="UniProtKB-KW"/>
</dbReference>
<evidence type="ECO:0000256" key="1">
    <source>
        <dbReference type="ARBA" id="ARBA00010541"/>
    </source>
</evidence>
<name>W4FQE2_APHAT</name>
<protein>
    <recommendedName>
        <fullName evidence="5">PDZ domain-containing protein</fullName>
    </recommendedName>
</protein>
<feature type="region of interest" description="Disordered" evidence="4">
    <location>
        <begin position="28"/>
        <end position="47"/>
    </location>
</feature>
<dbReference type="GO" id="GO:0004252">
    <property type="term" value="F:serine-type endopeptidase activity"/>
    <property type="evidence" value="ECO:0007669"/>
    <property type="project" value="InterPro"/>
</dbReference>
<dbReference type="Pfam" id="PF17820">
    <property type="entry name" value="PDZ_6"/>
    <property type="match status" value="1"/>
</dbReference>
<keyword evidence="3" id="KW-0378">Hydrolase</keyword>
<reference evidence="6" key="1">
    <citation type="submission" date="2013-12" db="EMBL/GenBank/DDBJ databases">
        <title>The Genome Sequence of Aphanomyces astaci APO3.</title>
        <authorList>
            <consortium name="The Broad Institute Genomics Platform"/>
            <person name="Russ C."/>
            <person name="Tyler B."/>
            <person name="van West P."/>
            <person name="Dieguez-Uribeondo J."/>
            <person name="Young S.K."/>
            <person name="Zeng Q."/>
            <person name="Gargeya S."/>
            <person name="Fitzgerald M."/>
            <person name="Abouelleil A."/>
            <person name="Alvarado L."/>
            <person name="Chapman S.B."/>
            <person name="Gainer-Dewar J."/>
            <person name="Goldberg J."/>
            <person name="Griggs A."/>
            <person name="Gujja S."/>
            <person name="Hansen M."/>
            <person name="Howarth C."/>
            <person name="Imamovic A."/>
            <person name="Ireland A."/>
            <person name="Larimer J."/>
            <person name="McCowan C."/>
            <person name="Murphy C."/>
            <person name="Pearson M."/>
            <person name="Poon T.W."/>
            <person name="Priest M."/>
            <person name="Roberts A."/>
            <person name="Saif S."/>
            <person name="Shea T."/>
            <person name="Sykes S."/>
            <person name="Wortman J."/>
            <person name="Nusbaum C."/>
            <person name="Birren B."/>
        </authorList>
    </citation>
    <scope>NUCLEOTIDE SEQUENCE [LARGE SCALE GENOMIC DNA]</scope>
    <source>
        <strain evidence="6">APO3</strain>
    </source>
</reference>
<dbReference type="AlphaFoldDB" id="W4FQE2"/>
<dbReference type="VEuPathDB" id="FungiDB:H257_14558"/>
<dbReference type="InterPro" id="IPR001940">
    <property type="entry name" value="Peptidase_S1C"/>
</dbReference>
<dbReference type="OrthoDB" id="4217619at2759"/>
<proteinExistence type="inferred from homology"/>
<sequence length="392" mass="40922">MLFGVQRQAGCLLRHRLGLRSIASLRPPTTNALVTGPRPSHGQSSPAGRRLQLVAGLALTMALADERSQAKARGDLPMTRNSIADAVEKAAPGVVNITIYSHHQPTSSGSGFLIDPSGLVVTNAHVVAHVSRHSSITVTLENGQKYEATVHSFDTKADLALVQLNDPPATKLPTVAIGTSSSVRAGEWVIALGSPLSLQNSVSAGIISATARRGSELGFAPSHRTEFLQTDAAINVGNSGGPLVNLDGQVIGINTMKVAGGISGISFAIPIDGGMQVINQLRQHRTVTRPYVGMQMVEFGGTILPDIAKLYPSIPQGVVVKSVARGSPAEQAGLLPGDVIIEFAGSKVTSIKDVVATLGFSVGRKMCMKVLRGGRADQSHTVCFVTTDASKL</sequence>
<comment type="similarity">
    <text evidence="1">Belongs to the peptidase S1C family.</text>
</comment>
<dbReference type="PRINTS" id="PR00834">
    <property type="entry name" value="PROTEASES2C"/>
</dbReference>
<dbReference type="STRING" id="112090.W4FQE2"/>
<feature type="domain" description="PDZ" evidence="5">
    <location>
        <begin position="284"/>
        <end position="358"/>
    </location>
</feature>
<dbReference type="InterPro" id="IPR041489">
    <property type="entry name" value="PDZ_6"/>
</dbReference>
<evidence type="ECO:0000256" key="4">
    <source>
        <dbReference type="SAM" id="MobiDB-lite"/>
    </source>
</evidence>
<organism evidence="6">
    <name type="scientific">Aphanomyces astaci</name>
    <name type="common">Crayfish plague agent</name>
    <dbReference type="NCBI Taxonomy" id="112090"/>
    <lineage>
        <taxon>Eukaryota</taxon>
        <taxon>Sar</taxon>
        <taxon>Stramenopiles</taxon>
        <taxon>Oomycota</taxon>
        <taxon>Saprolegniomycetes</taxon>
        <taxon>Saprolegniales</taxon>
        <taxon>Verrucalvaceae</taxon>
        <taxon>Aphanomyces</taxon>
    </lineage>
</organism>
<evidence type="ECO:0000259" key="5">
    <source>
        <dbReference type="PROSITE" id="PS50106"/>
    </source>
</evidence>
<dbReference type="Pfam" id="PF13365">
    <property type="entry name" value="Trypsin_2"/>
    <property type="match status" value="1"/>
</dbReference>
<dbReference type="SMART" id="SM00228">
    <property type="entry name" value="PDZ"/>
    <property type="match status" value="1"/>
</dbReference>
<evidence type="ECO:0000256" key="3">
    <source>
        <dbReference type="ARBA" id="ARBA00022801"/>
    </source>
</evidence>
<dbReference type="InterPro" id="IPR009003">
    <property type="entry name" value="Peptidase_S1_PA"/>
</dbReference>
<dbReference type="PANTHER" id="PTHR22939:SF125">
    <property type="entry name" value="PROTEASE DO-LIKE 14-RELATED"/>
    <property type="match status" value="1"/>
</dbReference>
<keyword evidence="2" id="KW-0645">Protease</keyword>
<dbReference type="Gene3D" id="2.30.42.10">
    <property type="match status" value="1"/>
</dbReference>
<evidence type="ECO:0000313" key="6">
    <source>
        <dbReference type="EMBL" id="ETV69695.1"/>
    </source>
</evidence>
<accession>W4FQE2</accession>
<dbReference type="InterPro" id="IPR036034">
    <property type="entry name" value="PDZ_sf"/>
</dbReference>
<dbReference type="SUPFAM" id="SSF50494">
    <property type="entry name" value="Trypsin-like serine proteases"/>
    <property type="match status" value="1"/>
</dbReference>
<dbReference type="InterPro" id="IPR001478">
    <property type="entry name" value="PDZ"/>
</dbReference>
<gene>
    <name evidence="6" type="ORF">H257_14558</name>
</gene>
<dbReference type="EMBL" id="KI913172">
    <property type="protein sequence ID" value="ETV69695.1"/>
    <property type="molecule type" value="Genomic_DNA"/>
</dbReference>